<reference evidence="3" key="4">
    <citation type="submission" date="2021-05" db="UniProtKB">
        <authorList>
            <consortium name="EnsemblPlants"/>
        </authorList>
    </citation>
    <scope>IDENTIFICATION</scope>
    <source>
        <strain evidence="3">cv. B73</strain>
    </source>
</reference>
<dbReference type="PANTHER" id="PTHR35726:SF4">
    <property type="entry name" value="GLUTAMIC ACID-RICH PROTEIN-LIKE"/>
    <property type="match status" value="1"/>
</dbReference>
<dbReference type="PANTHER" id="PTHR35726">
    <property type="entry name" value="GLUTAMIC ACID-RICH PROTEIN-LIKE"/>
    <property type="match status" value="1"/>
</dbReference>
<organism evidence="2">
    <name type="scientific">Zea mays</name>
    <name type="common">Maize</name>
    <dbReference type="NCBI Taxonomy" id="4577"/>
    <lineage>
        <taxon>Eukaryota</taxon>
        <taxon>Viridiplantae</taxon>
        <taxon>Streptophyta</taxon>
        <taxon>Embryophyta</taxon>
        <taxon>Tracheophyta</taxon>
        <taxon>Spermatophyta</taxon>
        <taxon>Magnoliopsida</taxon>
        <taxon>Liliopsida</taxon>
        <taxon>Poales</taxon>
        <taxon>Poaceae</taxon>
        <taxon>PACMAD clade</taxon>
        <taxon>Panicoideae</taxon>
        <taxon>Andropogonodae</taxon>
        <taxon>Andropogoneae</taxon>
        <taxon>Tripsacinae</taxon>
        <taxon>Zea</taxon>
    </lineage>
</organism>
<reference evidence="3" key="3">
    <citation type="submission" date="2019-07" db="EMBL/GenBank/DDBJ databases">
        <authorList>
            <person name="Seetharam A."/>
            <person name="Woodhouse M."/>
            <person name="Cannon E."/>
        </authorList>
    </citation>
    <scope>NUCLEOTIDE SEQUENCE [LARGE SCALE GENOMIC DNA]</scope>
    <source>
        <strain evidence="3">cv. B73</strain>
    </source>
</reference>
<dbReference type="FunCoup" id="K7VXL6">
    <property type="interactions" value="557"/>
</dbReference>
<dbReference type="Gramene" id="Zm00001eb354370_T001">
    <property type="protein sequence ID" value="Zm00001eb354370_P001"/>
    <property type="gene ID" value="Zm00001eb354370"/>
</dbReference>
<reference evidence="2" key="2">
    <citation type="submission" date="2015-12" db="EMBL/GenBank/DDBJ databases">
        <title>Update maize B73 reference genome by single molecule sequencing technologies.</title>
        <authorList>
            <consortium name="Maize Genome Sequencing Project"/>
            <person name="Ware D."/>
        </authorList>
    </citation>
    <scope>NUCLEOTIDE SEQUENCE</scope>
    <source>
        <tissue evidence="2">Seedling</tissue>
    </source>
</reference>
<protein>
    <submittedName>
        <fullName evidence="2 3">Uncharacterized protein</fullName>
    </submittedName>
</protein>
<feature type="compositionally biased region" description="Low complexity" evidence="1">
    <location>
        <begin position="67"/>
        <end position="77"/>
    </location>
</feature>
<reference evidence="4" key="1">
    <citation type="journal article" date="2009" name="Science">
        <title>The B73 maize genome: complexity, diversity, and dynamics.</title>
        <authorList>
            <person name="Schnable P.S."/>
            <person name="Ware D."/>
            <person name="Fulton R.S."/>
            <person name="Stein J.C."/>
            <person name="Wei F."/>
            <person name="Pasternak S."/>
            <person name="Liang C."/>
            <person name="Zhang J."/>
            <person name="Fulton L."/>
            <person name="Graves T.A."/>
            <person name="Minx P."/>
            <person name="Reily A.D."/>
            <person name="Courtney L."/>
            <person name="Kruchowski S.S."/>
            <person name="Tomlinson C."/>
            <person name="Strong C."/>
            <person name="Delehaunty K."/>
            <person name="Fronick C."/>
            <person name="Courtney B."/>
            <person name="Rock S.M."/>
            <person name="Belter E."/>
            <person name="Du F."/>
            <person name="Kim K."/>
            <person name="Abbott R.M."/>
            <person name="Cotton M."/>
            <person name="Levy A."/>
            <person name="Marchetto P."/>
            <person name="Ochoa K."/>
            <person name="Jackson S.M."/>
            <person name="Gillam B."/>
            <person name="Chen W."/>
            <person name="Yan L."/>
            <person name="Higginbotham J."/>
            <person name="Cardenas M."/>
            <person name="Waligorski J."/>
            <person name="Applebaum E."/>
            <person name="Phelps L."/>
            <person name="Falcone J."/>
            <person name="Kanchi K."/>
            <person name="Thane T."/>
            <person name="Scimone A."/>
            <person name="Thane N."/>
            <person name="Henke J."/>
            <person name="Wang T."/>
            <person name="Ruppert J."/>
            <person name="Shah N."/>
            <person name="Rotter K."/>
            <person name="Hodges J."/>
            <person name="Ingenthron E."/>
            <person name="Cordes M."/>
            <person name="Kohlberg S."/>
            <person name="Sgro J."/>
            <person name="Delgado B."/>
            <person name="Mead K."/>
            <person name="Chinwalla A."/>
            <person name="Leonard S."/>
            <person name="Crouse K."/>
            <person name="Collura K."/>
            <person name="Kudrna D."/>
            <person name="Currie J."/>
            <person name="He R."/>
            <person name="Angelova A."/>
            <person name="Rajasekar S."/>
            <person name="Mueller T."/>
            <person name="Lomeli R."/>
            <person name="Scara G."/>
            <person name="Ko A."/>
            <person name="Delaney K."/>
            <person name="Wissotski M."/>
            <person name="Lopez G."/>
            <person name="Campos D."/>
            <person name="Braidotti M."/>
            <person name="Ashley E."/>
            <person name="Golser W."/>
            <person name="Kim H."/>
            <person name="Lee S."/>
            <person name="Lin J."/>
            <person name="Dujmic Z."/>
            <person name="Kim W."/>
            <person name="Talag J."/>
            <person name="Zuccolo A."/>
            <person name="Fan C."/>
            <person name="Sebastian A."/>
            <person name="Kramer M."/>
            <person name="Spiegel L."/>
            <person name="Nascimento L."/>
            <person name="Zutavern T."/>
            <person name="Miller B."/>
            <person name="Ambroise C."/>
            <person name="Muller S."/>
            <person name="Spooner W."/>
            <person name="Narechania A."/>
            <person name="Ren L."/>
            <person name="Wei S."/>
            <person name="Kumari S."/>
            <person name="Faga B."/>
            <person name="Levy M.J."/>
            <person name="McMahan L."/>
            <person name="Van Buren P."/>
            <person name="Vaughn M.W."/>
            <person name="Ying K."/>
            <person name="Yeh C.-T."/>
            <person name="Emrich S.J."/>
            <person name="Jia Y."/>
            <person name="Kalyanaraman A."/>
            <person name="Hsia A.-P."/>
            <person name="Barbazuk W.B."/>
            <person name="Baucom R.S."/>
            <person name="Brutnell T.P."/>
            <person name="Carpita N.C."/>
            <person name="Chaparro C."/>
            <person name="Chia J.-M."/>
            <person name="Deragon J.-M."/>
            <person name="Estill J.C."/>
            <person name="Fu Y."/>
            <person name="Jeddeloh J.A."/>
            <person name="Han Y."/>
            <person name="Lee H."/>
            <person name="Li P."/>
            <person name="Lisch D.R."/>
            <person name="Liu S."/>
            <person name="Liu Z."/>
            <person name="Nagel D.H."/>
            <person name="McCann M.C."/>
            <person name="SanMiguel P."/>
            <person name="Myers A.M."/>
            <person name="Nettleton D."/>
            <person name="Nguyen J."/>
            <person name="Penning B.W."/>
            <person name="Ponnala L."/>
            <person name="Schneider K.L."/>
            <person name="Schwartz D.C."/>
            <person name="Sharma A."/>
            <person name="Soderlund C."/>
            <person name="Springer N.M."/>
            <person name="Sun Q."/>
            <person name="Wang H."/>
            <person name="Waterman M."/>
            <person name="Westerman R."/>
            <person name="Wolfgruber T.K."/>
            <person name="Yang L."/>
            <person name="Yu Y."/>
            <person name="Zhang L."/>
            <person name="Zhou S."/>
            <person name="Zhu Q."/>
            <person name="Bennetzen J.L."/>
            <person name="Dawe R.K."/>
            <person name="Jiang J."/>
            <person name="Jiang N."/>
            <person name="Presting G.G."/>
            <person name="Wessler S.R."/>
            <person name="Aluru S."/>
            <person name="Martienssen R.A."/>
            <person name="Clifton S.W."/>
            <person name="McCombie W.R."/>
            <person name="Wing R.A."/>
            <person name="Wilson R.K."/>
        </authorList>
    </citation>
    <scope>NUCLEOTIDE SEQUENCE [LARGE SCALE GENOMIC DNA]</scope>
    <source>
        <strain evidence="4">cv. B73</strain>
    </source>
</reference>
<accession>K7VXL6</accession>
<gene>
    <name evidence="2" type="ORF">ZEAMMB73_Zm00001d010885</name>
</gene>
<evidence type="ECO:0000313" key="4">
    <source>
        <dbReference type="Proteomes" id="UP000007305"/>
    </source>
</evidence>
<dbReference type="PaxDb" id="4577-AC225346.3_FGP001"/>
<sequence>MDDCTHQPMPMLYMPIPELASPAPVPVLPAAAPQEGTGDSESDAPAAGDRPLVVAAGYAEDDAESCSGDGSSRAPAPAASVVVVDDLAGEGDESEVDSSMAVPWWLRTTVQDAAGGGCARPQATAEAGAAAAVAGGASHAAESNRLFWEACIAHGY</sequence>
<dbReference type="Proteomes" id="UP000007305">
    <property type="component" value="Chromosome 8"/>
</dbReference>
<dbReference type="EnsemblPlants" id="Zm00001eb354370_T001">
    <property type="protein sequence ID" value="Zm00001eb354370_P001"/>
    <property type="gene ID" value="Zm00001eb354370"/>
</dbReference>
<evidence type="ECO:0000313" key="3">
    <source>
        <dbReference type="EnsemblPlants" id="Zm00001eb354370_P001"/>
    </source>
</evidence>
<proteinExistence type="predicted"/>
<keyword evidence="4" id="KW-1185">Reference proteome</keyword>
<dbReference type="AlphaFoldDB" id="K7VXL6"/>
<name>K7VXL6_MAIZE</name>
<dbReference type="EMBL" id="CM000784">
    <property type="protein sequence ID" value="AQK95172.1"/>
    <property type="molecule type" value="Genomic_DNA"/>
</dbReference>
<evidence type="ECO:0000256" key="1">
    <source>
        <dbReference type="SAM" id="MobiDB-lite"/>
    </source>
</evidence>
<evidence type="ECO:0000313" key="2">
    <source>
        <dbReference type="EMBL" id="AQK95172.1"/>
    </source>
</evidence>
<dbReference type="HOGENOM" id="CLU_131190_0_0_1"/>
<dbReference type="eggNOG" id="ENOG502R5R3">
    <property type="taxonomic scope" value="Eukaryota"/>
</dbReference>
<dbReference type="ExpressionAtlas" id="K7VXL6">
    <property type="expression patterns" value="baseline and differential"/>
</dbReference>
<dbReference type="OMA" id="VPWWRRM"/>
<feature type="region of interest" description="Disordered" evidence="1">
    <location>
        <begin position="22"/>
        <end position="77"/>
    </location>
</feature>